<dbReference type="GO" id="GO:0008608">
    <property type="term" value="P:attachment of spindle microtubules to kinetochore"/>
    <property type="evidence" value="ECO:0007669"/>
    <property type="project" value="InterPro"/>
</dbReference>
<dbReference type="PROSITE" id="PS50088">
    <property type="entry name" value="ANK_REPEAT"/>
    <property type="match status" value="2"/>
</dbReference>
<dbReference type="InterPro" id="IPR001245">
    <property type="entry name" value="Ser-Thr/Tyr_kinase_cat_dom"/>
</dbReference>
<dbReference type="RefSeq" id="XP_033801671.1">
    <property type="nucleotide sequence ID" value="XM_033945780.1"/>
</dbReference>
<sequence>MKQNLRIICDLPEMEELLSTLKGGHSFVMWRNLLSHCPTELGHVKDLNSSAAYLLDHATKGRSRKVKQLLKQGIDVELQNSAGQTALFLSALFGHIDVTEILLHYRANVNHRCKDGSTPVHAAAFSCRGPILLQLLSAGGDLRLHDQEGRTPRDWAEIAGSEQNAEVLQYIHQYQTQVSLMFQCSNYPATVQIQQRMRSKSLQNLCSLSSLLLSSLRLSFSPSHRAIHRTQQSMEKLCTGSLLCLGIMATTPVADEIELLQVDSEKDQTYESGPYTLMRNLLWRGQFVTVRELKPPPNPDYSKHGTIDLLITEQQHCSHLHHPNLLLLMAVCLSPDLRLVYEKVEVGSLYYLLHKRRNEYPLPQHEMIIRLLLQVCEALMFLHSQGYVHRTTTSHAVHIVTLSSAKLSNLEYMQLSKDKAKEKNWSPPIPPQLYNWLPLEVIQDRRASFKSDCYSFCAVIQEVFTDTVPWNHADGLSIKEMMESGCSLTADCRVPQPYYQAVKTNLSLKARDRTISLPDIRYNLRKDLRDRVSGSRILKFQDQSVPARDLCLGTSRSFRGQQDMINRNIPTSETPVLAKPSQKDLLYYEIDTDSSMSSSERTPNNPHMQDCSITESNMGHSNKIRCDTEEKNNLCDISSTNNSVPHFTLLPQELQEPQAYDSSKISTDSESSFDMEMATDCMEGSEMELCSTNSFCVDKVNAEVLDTSICHPSDSVSFCQDHYLNSLKESASLLEKANTSLECLERHFLISIDTLQEFASHTILNPSLSVTDRQQLGLQKREFVAIKRQGCVTETEKGCSQPQRSLSTATTAGSMAMDVDSTSEVGMSDYEKKLDEGEDVVDTNCNEQYKGHIRQAADLSLPFPDLPPMMCYKKLEQKPAARNFLSTMMGMQYSQSEEMLPWIRGYSTDLPQKKEAYRCKKTTYRCCSVTEKGHKECNPQRSLSLQSFTDLSSHRQAMDAQTEKIQNASKQVLEDHAGLSDCSRNTIWSSPSELEQTGDGPLMQLESLDLMQEIINELNGAGEPASCRIIKIQDKGLKEDSRDPAEKRDGMETAEALEGKREIKGRQDCGDGTCNSVNKCT</sequence>
<organism evidence="4 5">
    <name type="scientific">Geotrypetes seraphini</name>
    <name type="common">Gaboon caecilian</name>
    <name type="synonym">Caecilia seraphini</name>
    <dbReference type="NCBI Taxonomy" id="260995"/>
    <lineage>
        <taxon>Eukaryota</taxon>
        <taxon>Metazoa</taxon>
        <taxon>Chordata</taxon>
        <taxon>Craniata</taxon>
        <taxon>Vertebrata</taxon>
        <taxon>Euteleostomi</taxon>
        <taxon>Amphibia</taxon>
        <taxon>Gymnophiona</taxon>
        <taxon>Geotrypetes</taxon>
    </lineage>
</organism>
<dbReference type="Proteomes" id="UP000515159">
    <property type="component" value="Chromosome 5"/>
</dbReference>
<evidence type="ECO:0000313" key="4">
    <source>
        <dbReference type="Proteomes" id="UP000515159"/>
    </source>
</evidence>
<dbReference type="GO" id="GO:0007094">
    <property type="term" value="P:mitotic spindle assembly checkpoint signaling"/>
    <property type="evidence" value="ECO:0007669"/>
    <property type="project" value="InterPro"/>
</dbReference>
<dbReference type="GO" id="GO:0043063">
    <property type="term" value="P:intercellular bridge organization"/>
    <property type="evidence" value="ECO:0007669"/>
    <property type="project" value="InterPro"/>
</dbReference>
<dbReference type="GO" id="GO:0004672">
    <property type="term" value="F:protein kinase activity"/>
    <property type="evidence" value="ECO:0007669"/>
    <property type="project" value="InterPro"/>
</dbReference>
<dbReference type="KEGG" id="gsh:117361014"/>
<feature type="repeat" description="ANK" evidence="1">
    <location>
        <begin position="115"/>
        <end position="147"/>
    </location>
</feature>
<proteinExistence type="predicted"/>
<dbReference type="InterPro" id="IPR000719">
    <property type="entry name" value="Prot_kinase_dom"/>
</dbReference>
<feature type="repeat" description="ANK" evidence="1">
    <location>
        <begin position="82"/>
        <end position="114"/>
    </location>
</feature>
<dbReference type="SMART" id="SM00248">
    <property type="entry name" value="ANK"/>
    <property type="match status" value="4"/>
</dbReference>
<dbReference type="GO" id="GO:0051306">
    <property type="term" value="P:mitotic sister chromatid separation"/>
    <property type="evidence" value="ECO:0007669"/>
    <property type="project" value="InterPro"/>
</dbReference>
<dbReference type="GO" id="GO:0030496">
    <property type="term" value="C:midbody"/>
    <property type="evidence" value="ECO:0007669"/>
    <property type="project" value="TreeGrafter"/>
</dbReference>
<dbReference type="PANTHER" id="PTHR23060">
    <property type="entry name" value="TESTIS EXPRESSED GENE 14"/>
    <property type="match status" value="1"/>
</dbReference>
<dbReference type="Gene3D" id="1.10.510.10">
    <property type="entry name" value="Transferase(Phosphotransferase) domain 1"/>
    <property type="match status" value="1"/>
</dbReference>
<accession>A0A6P8RHC8</accession>
<dbReference type="Gene3D" id="1.25.40.20">
    <property type="entry name" value="Ankyrin repeat-containing domain"/>
    <property type="match status" value="1"/>
</dbReference>
<reference evidence="5" key="1">
    <citation type="submission" date="2025-08" db="UniProtKB">
        <authorList>
            <consortium name="RefSeq"/>
        </authorList>
    </citation>
    <scope>IDENTIFICATION</scope>
</reference>
<dbReference type="InParanoid" id="A0A6P8RHC8"/>
<dbReference type="GeneID" id="117361014"/>
<evidence type="ECO:0000256" key="1">
    <source>
        <dbReference type="PROSITE-ProRule" id="PRU00023"/>
    </source>
</evidence>
<dbReference type="InterPro" id="IPR039339">
    <property type="entry name" value="Tex14"/>
</dbReference>
<keyword evidence="1" id="KW-0040">ANK repeat</keyword>
<dbReference type="Pfam" id="PF12796">
    <property type="entry name" value="Ank_2"/>
    <property type="match status" value="1"/>
</dbReference>
<dbReference type="PANTHER" id="PTHR23060:SF2">
    <property type="entry name" value="RHO GTPASE ACTIVATING PROTEIN 33, OPPOSITE STRAND"/>
    <property type="match status" value="1"/>
</dbReference>
<dbReference type="InterPro" id="IPR036770">
    <property type="entry name" value="Ankyrin_rpt-contain_sf"/>
</dbReference>
<dbReference type="GO" id="GO:0005524">
    <property type="term" value="F:ATP binding"/>
    <property type="evidence" value="ECO:0007669"/>
    <property type="project" value="InterPro"/>
</dbReference>
<dbReference type="PROSITE" id="PS50011">
    <property type="entry name" value="PROTEIN_KINASE_DOM"/>
    <property type="match status" value="1"/>
</dbReference>
<protein>
    <submittedName>
        <fullName evidence="5">Inactive serine/threonine-protein kinase TEX14-like isoform X1</fullName>
    </submittedName>
</protein>
<evidence type="ECO:0000256" key="2">
    <source>
        <dbReference type="SAM" id="MobiDB-lite"/>
    </source>
</evidence>
<name>A0A6P8RHC8_GEOSA</name>
<keyword evidence="4" id="KW-1185">Reference proteome</keyword>
<dbReference type="InterPro" id="IPR002110">
    <property type="entry name" value="Ankyrin_rpt"/>
</dbReference>
<dbReference type="GO" id="GO:0007140">
    <property type="term" value="P:male meiotic nuclear division"/>
    <property type="evidence" value="ECO:0007669"/>
    <property type="project" value="InterPro"/>
</dbReference>
<dbReference type="InterPro" id="IPR011009">
    <property type="entry name" value="Kinase-like_dom_sf"/>
</dbReference>
<feature type="region of interest" description="Disordered" evidence="2">
    <location>
        <begin position="1038"/>
        <end position="1059"/>
    </location>
</feature>
<evidence type="ECO:0000313" key="5">
    <source>
        <dbReference type="RefSeq" id="XP_033801671.1"/>
    </source>
</evidence>
<dbReference type="GO" id="GO:0045171">
    <property type="term" value="C:intercellular bridge"/>
    <property type="evidence" value="ECO:0007669"/>
    <property type="project" value="TreeGrafter"/>
</dbReference>
<dbReference type="SUPFAM" id="SSF48403">
    <property type="entry name" value="Ankyrin repeat"/>
    <property type="match status" value="1"/>
</dbReference>
<dbReference type="OrthoDB" id="5962695at2759"/>
<dbReference type="PROSITE" id="PS50297">
    <property type="entry name" value="ANK_REP_REGION"/>
    <property type="match status" value="2"/>
</dbReference>
<dbReference type="AlphaFoldDB" id="A0A6P8RHC8"/>
<feature type="domain" description="Protein kinase" evidence="3">
    <location>
        <begin position="264"/>
        <end position="545"/>
    </location>
</feature>
<gene>
    <name evidence="5" type="primary">LOC117361014</name>
</gene>
<dbReference type="Pfam" id="PF07714">
    <property type="entry name" value="PK_Tyr_Ser-Thr"/>
    <property type="match status" value="1"/>
</dbReference>
<evidence type="ECO:0000259" key="3">
    <source>
        <dbReference type="PROSITE" id="PS50011"/>
    </source>
</evidence>
<dbReference type="GO" id="GO:0000776">
    <property type="term" value="C:kinetochore"/>
    <property type="evidence" value="ECO:0007669"/>
    <property type="project" value="TreeGrafter"/>
</dbReference>
<dbReference type="SUPFAM" id="SSF56112">
    <property type="entry name" value="Protein kinase-like (PK-like)"/>
    <property type="match status" value="1"/>
</dbReference>